<dbReference type="STRING" id="71139.A0A059CHX7"/>
<dbReference type="GO" id="GO:0045292">
    <property type="term" value="P:mRNA cis splicing, via spliceosome"/>
    <property type="evidence" value="ECO:0000318"/>
    <property type="project" value="GO_Central"/>
</dbReference>
<evidence type="ECO:0000313" key="6">
    <source>
        <dbReference type="EMBL" id="KCW78053.1"/>
    </source>
</evidence>
<dbReference type="InterPro" id="IPR018816">
    <property type="entry name" value="Cactin_central"/>
</dbReference>
<dbReference type="SMART" id="SM01050">
    <property type="entry name" value="CactinC_cactus"/>
    <property type="match status" value="1"/>
</dbReference>
<name>A0A059CHX7_EUCGR</name>
<dbReference type="PANTHER" id="PTHR21737:SF4">
    <property type="entry name" value="SPLICING FACTOR CACTIN"/>
    <property type="match status" value="1"/>
</dbReference>
<evidence type="ECO:0000259" key="4">
    <source>
        <dbReference type="Pfam" id="PF09732"/>
    </source>
</evidence>
<proteinExistence type="inferred from homology"/>
<gene>
    <name evidence="6" type="ORF">EUGRSUZ_D02277</name>
</gene>
<dbReference type="Pfam" id="PF10312">
    <property type="entry name" value="Cactin_mid"/>
    <property type="match status" value="1"/>
</dbReference>
<dbReference type="Gramene" id="KCW78053">
    <property type="protein sequence ID" value="KCW78053"/>
    <property type="gene ID" value="EUGRSUZ_D02277"/>
</dbReference>
<organism evidence="6">
    <name type="scientific">Eucalyptus grandis</name>
    <name type="common">Flooded gum</name>
    <dbReference type="NCBI Taxonomy" id="71139"/>
    <lineage>
        <taxon>Eukaryota</taxon>
        <taxon>Viridiplantae</taxon>
        <taxon>Streptophyta</taxon>
        <taxon>Embryophyta</taxon>
        <taxon>Tracheophyta</taxon>
        <taxon>Spermatophyta</taxon>
        <taxon>Magnoliopsida</taxon>
        <taxon>eudicotyledons</taxon>
        <taxon>Gunneridae</taxon>
        <taxon>Pentapetalae</taxon>
        <taxon>rosids</taxon>
        <taxon>malvids</taxon>
        <taxon>Myrtales</taxon>
        <taxon>Myrtaceae</taxon>
        <taxon>Myrtoideae</taxon>
        <taxon>Eucalypteae</taxon>
        <taxon>Eucalyptus</taxon>
    </lineage>
</organism>
<feature type="domain" description="Splicing factor cactin central" evidence="5">
    <location>
        <begin position="93"/>
        <end position="290"/>
    </location>
</feature>
<evidence type="ECO:0000259" key="5">
    <source>
        <dbReference type="Pfam" id="PF10312"/>
    </source>
</evidence>
<comment type="similarity">
    <text evidence="1">Belongs to the CACTIN family.</text>
</comment>
<feature type="domain" description="Splicing factor Cactin C-terminal" evidence="4">
    <location>
        <begin position="422"/>
        <end position="509"/>
    </location>
</feature>
<dbReference type="EMBL" id="KK198756">
    <property type="protein sequence ID" value="KCW78053.1"/>
    <property type="molecule type" value="Genomic_DNA"/>
</dbReference>
<accession>A0A059CHX7</accession>
<dbReference type="GO" id="GO:0005681">
    <property type="term" value="C:spliceosomal complex"/>
    <property type="evidence" value="ECO:0000318"/>
    <property type="project" value="GO_Central"/>
</dbReference>
<evidence type="ECO:0000256" key="3">
    <source>
        <dbReference type="SAM" id="MobiDB-lite"/>
    </source>
</evidence>
<dbReference type="Pfam" id="PF09732">
    <property type="entry name" value="CactinC_cactus"/>
    <property type="match status" value="1"/>
</dbReference>
<reference evidence="6" key="1">
    <citation type="submission" date="2013-07" db="EMBL/GenBank/DDBJ databases">
        <title>The genome of Eucalyptus grandis.</title>
        <authorList>
            <person name="Schmutz J."/>
            <person name="Hayes R."/>
            <person name="Myburg A."/>
            <person name="Tuskan G."/>
            <person name="Grattapaglia D."/>
            <person name="Rokhsar D.S."/>
        </authorList>
    </citation>
    <scope>NUCLEOTIDE SEQUENCE</scope>
    <source>
        <tissue evidence="6">Leaf extractions</tissue>
    </source>
</reference>
<evidence type="ECO:0000256" key="1">
    <source>
        <dbReference type="ARBA" id="ARBA00006895"/>
    </source>
</evidence>
<dbReference type="InParanoid" id="A0A059CHX7"/>
<sequence>MGVHSHGSKRETSSSSERNGKRSRSRRRERWDCSVSESESGRGRVITEEEIEAYKVERALKKATCVAEKLKSQSVVAGYSNASNPFGDSNLDRERTQAEFQDREKKEKELHFHQGKVRSEIRLREGRAKAIDILSKQLNGSDDLDIELTEPWVVFDGLTMKEMEELRGDIEMHLDFDTQTPIHVEYWKSLLVVCDWELAEARKEDAFDRARPRGAEPPAELLAEERGVHPSTEADVRDYLHDKTWRELEHMHAGVETRLHSGTAKVVEFWEVMLRRIPIYKAKAFLKEFHANMLRRHLPHLELPADVVEKIETADVLGPIQEVVPDDEGSMSPEPFPRGEMMEPEEEVGSFSPRLLHSDETEGAVDPEEDRAALERKRMEVQMGAMKEGNAVFSTDAEVNLGFLVYGWQDKYRPRKPKYFNRTVQGYKFNIFYPDLVDKTKAPRYFIEKDGNSTETCIIRFHAGPPYEDIAFRIVLKDWEYSNKKGFRCTFERGILQVYFNFKRYNYRR</sequence>
<dbReference type="AlphaFoldDB" id="A0A059CHX7"/>
<protein>
    <recommendedName>
        <fullName evidence="2">Splicing factor Cactin</fullName>
    </recommendedName>
</protein>
<dbReference type="GO" id="GO:0005737">
    <property type="term" value="C:cytoplasm"/>
    <property type="evidence" value="ECO:0000318"/>
    <property type="project" value="GO_Central"/>
</dbReference>
<evidence type="ECO:0000256" key="2">
    <source>
        <dbReference type="ARBA" id="ARBA00034534"/>
    </source>
</evidence>
<feature type="region of interest" description="Disordered" evidence="3">
    <location>
        <begin position="323"/>
        <end position="370"/>
    </location>
</feature>
<dbReference type="OMA" id="DMATIVQ"/>
<dbReference type="InterPro" id="IPR019134">
    <property type="entry name" value="Cactin_C"/>
</dbReference>
<dbReference type="PANTHER" id="PTHR21737">
    <property type="entry name" value="POLYGLUTAMINE BINDING PROTEIN 1/MARVEL MEMBRANE-ASSOCIATING DOMAIN CONTAINING 3"/>
    <property type="match status" value="1"/>
</dbReference>
<feature type="region of interest" description="Disordered" evidence="3">
    <location>
        <begin position="1"/>
        <end position="46"/>
    </location>
</feature>